<dbReference type="Proteomes" id="UP000092730">
    <property type="component" value="Chromosome 1"/>
</dbReference>
<sequence length="335" mass="38667">MDSSTFAARRHSLVDDPIAFQRLLPVHELILHHLSQIKPTTYLTLSRYHFHKLIPSLYTTITPNLSSLHGLTLPTPANEHTLTALSHTTTLVLSPDSSSALYKATKGYHPFSKGYRELFKNVRSIVLSCELIRDRIRPISRRMDDLPAENNLWFHVKTPVENLTFEIESLEAKSKLEYVWKSAKLHTETSKMIASLRPESVTWRFHVSTNEGLELWGITSPPRTWLSHIGKIKWMRTVLVPRAHAAEVNIDSERFRSIVDRIISSIEEFIENEIKWSDTDIGNAEDEEEEQPITSRLDSRKDPPEWELMVEDGHGRIVESRQLTRIDSGRWEFEG</sequence>
<name>A0A1B9G432_9TREE</name>
<dbReference type="InterPro" id="IPR022235">
    <property type="entry name" value="DUF3760"/>
</dbReference>
<dbReference type="Pfam" id="PF12586">
    <property type="entry name" value="DUF3760"/>
    <property type="match status" value="1"/>
</dbReference>
<evidence type="ECO:0000313" key="4">
    <source>
        <dbReference type="Proteomes" id="UP000092730"/>
    </source>
</evidence>
<gene>
    <name evidence="2" type="ORF">I302_03449</name>
    <name evidence="3" type="ORF">I302_100077</name>
</gene>
<reference evidence="2" key="3">
    <citation type="submission" date="2014-01" db="EMBL/GenBank/DDBJ databases">
        <title>Evolution of pathogenesis and genome organization in the Tremellales.</title>
        <authorList>
            <person name="Cuomo C."/>
            <person name="Litvintseva A."/>
            <person name="Heitman J."/>
            <person name="Chen Y."/>
            <person name="Sun S."/>
            <person name="Springer D."/>
            <person name="Dromer F."/>
            <person name="Young S."/>
            <person name="Zeng Q."/>
            <person name="Chapman S."/>
            <person name="Gujja S."/>
            <person name="Saif S."/>
            <person name="Birren B."/>
        </authorList>
    </citation>
    <scope>NUCLEOTIDE SEQUENCE</scope>
    <source>
        <strain evidence="2">CBS 10118</strain>
    </source>
</reference>
<protein>
    <submittedName>
        <fullName evidence="2">Uncharacterized protein</fullName>
    </submittedName>
</protein>
<reference evidence="3" key="4">
    <citation type="submission" date="2024-02" db="EMBL/GenBank/DDBJ databases">
        <title>Comparative genomics of Cryptococcus and Kwoniella reveals pathogenesis evolution and contrasting modes of karyotype evolution via chromosome fusion or intercentromeric recombination.</title>
        <authorList>
            <person name="Coelho M.A."/>
            <person name="David-Palma M."/>
            <person name="Shea T."/>
            <person name="Bowers K."/>
            <person name="McGinley-Smith S."/>
            <person name="Mohammad A.W."/>
            <person name="Gnirke A."/>
            <person name="Yurkov A.M."/>
            <person name="Nowrousian M."/>
            <person name="Sun S."/>
            <person name="Cuomo C.A."/>
            <person name="Heitman J."/>
        </authorList>
    </citation>
    <scope>NUCLEOTIDE SEQUENCE</scope>
    <source>
        <strain evidence="3">CBS 10118</strain>
    </source>
</reference>
<keyword evidence="4" id="KW-1185">Reference proteome</keyword>
<evidence type="ECO:0000313" key="2">
    <source>
        <dbReference type="EMBL" id="OCF25776.1"/>
    </source>
</evidence>
<dbReference type="KEGG" id="kbi:30207848"/>
<dbReference type="AlphaFoldDB" id="A0A1B9G432"/>
<reference evidence="2" key="1">
    <citation type="submission" date="2013-07" db="EMBL/GenBank/DDBJ databases">
        <title>The Genome Sequence of Cryptococcus bestiolae CBS10118.</title>
        <authorList>
            <consortium name="The Broad Institute Genome Sequencing Platform"/>
            <person name="Cuomo C."/>
            <person name="Litvintseva A."/>
            <person name="Chen Y."/>
            <person name="Heitman J."/>
            <person name="Sun S."/>
            <person name="Springer D."/>
            <person name="Dromer F."/>
            <person name="Young S.K."/>
            <person name="Zeng Q."/>
            <person name="Gargeya S."/>
            <person name="Fitzgerald M."/>
            <person name="Abouelleil A."/>
            <person name="Alvarado L."/>
            <person name="Berlin A.M."/>
            <person name="Chapman S.B."/>
            <person name="Dewar J."/>
            <person name="Goldberg J."/>
            <person name="Griggs A."/>
            <person name="Gujja S."/>
            <person name="Hansen M."/>
            <person name="Howarth C."/>
            <person name="Imamovic A."/>
            <person name="Larimer J."/>
            <person name="McCowan C."/>
            <person name="Murphy C."/>
            <person name="Pearson M."/>
            <person name="Priest M."/>
            <person name="Roberts A."/>
            <person name="Saif S."/>
            <person name="Shea T."/>
            <person name="Sykes S."/>
            <person name="Wortman J."/>
            <person name="Nusbaum C."/>
            <person name="Birren B."/>
        </authorList>
    </citation>
    <scope>NUCLEOTIDE SEQUENCE [LARGE SCALE GENOMIC DNA]</scope>
    <source>
        <strain evidence="2">CBS 10118</strain>
    </source>
</reference>
<evidence type="ECO:0000256" key="1">
    <source>
        <dbReference type="SAM" id="MobiDB-lite"/>
    </source>
</evidence>
<feature type="region of interest" description="Disordered" evidence="1">
    <location>
        <begin position="280"/>
        <end position="304"/>
    </location>
</feature>
<proteinExistence type="predicted"/>
<accession>A0A1B9G432</accession>
<dbReference type="RefSeq" id="XP_019046846.1">
    <property type="nucleotide sequence ID" value="XM_019190098.1"/>
</dbReference>
<dbReference type="OrthoDB" id="2567020at2759"/>
<dbReference type="GeneID" id="30207848"/>
<dbReference type="EMBL" id="CP144541">
    <property type="protein sequence ID" value="WVW78126.1"/>
    <property type="molecule type" value="Genomic_DNA"/>
</dbReference>
<dbReference type="EMBL" id="KI894020">
    <property type="protein sequence ID" value="OCF25776.1"/>
    <property type="molecule type" value="Genomic_DNA"/>
</dbReference>
<reference evidence="3" key="2">
    <citation type="submission" date="2013-07" db="EMBL/GenBank/DDBJ databases">
        <authorList>
            <consortium name="The Broad Institute Genome Sequencing Platform"/>
            <person name="Cuomo C."/>
            <person name="Litvintseva A."/>
            <person name="Chen Y."/>
            <person name="Heitman J."/>
            <person name="Sun S."/>
            <person name="Springer D."/>
            <person name="Dromer F."/>
            <person name="Young S.K."/>
            <person name="Zeng Q."/>
            <person name="Gargeya S."/>
            <person name="Fitzgerald M."/>
            <person name="Abouelleil A."/>
            <person name="Alvarado L."/>
            <person name="Berlin A.M."/>
            <person name="Chapman S.B."/>
            <person name="Dewar J."/>
            <person name="Goldberg J."/>
            <person name="Griggs A."/>
            <person name="Gujja S."/>
            <person name="Hansen M."/>
            <person name="Howarth C."/>
            <person name="Imamovic A."/>
            <person name="Larimer J."/>
            <person name="McCowan C."/>
            <person name="Murphy C."/>
            <person name="Pearson M."/>
            <person name="Priest M."/>
            <person name="Roberts A."/>
            <person name="Saif S."/>
            <person name="Shea T."/>
            <person name="Sykes S."/>
            <person name="Wortman J."/>
            <person name="Nusbaum C."/>
            <person name="Birren B."/>
        </authorList>
    </citation>
    <scope>NUCLEOTIDE SEQUENCE</scope>
    <source>
        <strain evidence="3">CBS 10118</strain>
    </source>
</reference>
<dbReference type="VEuPathDB" id="FungiDB:I302_03449"/>
<evidence type="ECO:0000313" key="3">
    <source>
        <dbReference type="EMBL" id="WVW78126.1"/>
    </source>
</evidence>
<organism evidence="2">
    <name type="scientific">Kwoniella bestiolae CBS 10118</name>
    <dbReference type="NCBI Taxonomy" id="1296100"/>
    <lineage>
        <taxon>Eukaryota</taxon>
        <taxon>Fungi</taxon>
        <taxon>Dikarya</taxon>
        <taxon>Basidiomycota</taxon>
        <taxon>Agaricomycotina</taxon>
        <taxon>Tremellomycetes</taxon>
        <taxon>Tremellales</taxon>
        <taxon>Cryptococcaceae</taxon>
        <taxon>Kwoniella</taxon>
    </lineage>
</organism>